<accession>A0A5S3PMH6</accession>
<dbReference type="OrthoDB" id="9791837at2"/>
<dbReference type="AlphaFoldDB" id="A0A5S3PMH6"/>
<keyword evidence="2" id="KW-1185">Reference proteome</keyword>
<dbReference type="Gene3D" id="3.40.50.150">
    <property type="entry name" value="Vaccinia Virus protein VP39"/>
    <property type="match status" value="1"/>
</dbReference>
<sequence length="253" mass="27774">MAHIYSNQFFDYIDAGARRSARAMIAVMQPHLGARSLLDLGSGRGVWAGEWRASGVDDVMAVDGDYVDRDRLAVPRDRFCAADLTQPLDLGRRFDLAQSLEVGEHLPAAASAQLVESLVRHSDRVLFSAAVPGQGGEFHINEQPLAFWQDLFAAHGYGAFDCVRPALRDRAEVEKWYRFNTVLYANDAGRAGLPPEVLARELKDGARLQTGGGASWRLRLAVVSLLPRGAVTRIAQVRAGVIARRARARARQV</sequence>
<comment type="caution">
    <text evidence="1">The sequence shown here is derived from an EMBL/GenBank/DDBJ whole genome shotgun (WGS) entry which is preliminary data.</text>
</comment>
<name>A0A5S3PMH6_9RHOB</name>
<proteinExistence type="predicted"/>
<evidence type="ECO:0000313" key="1">
    <source>
        <dbReference type="EMBL" id="TMM55551.1"/>
    </source>
</evidence>
<dbReference type="Pfam" id="PF13489">
    <property type="entry name" value="Methyltransf_23"/>
    <property type="match status" value="1"/>
</dbReference>
<organism evidence="1 2">
    <name type="scientific">Sulfitobacter sabulilitoris</name>
    <dbReference type="NCBI Taxonomy" id="2562655"/>
    <lineage>
        <taxon>Bacteria</taxon>
        <taxon>Pseudomonadati</taxon>
        <taxon>Pseudomonadota</taxon>
        <taxon>Alphaproteobacteria</taxon>
        <taxon>Rhodobacterales</taxon>
        <taxon>Roseobacteraceae</taxon>
        <taxon>Sulfitobacter</taxon>
    </lineage>
</organism>
<dbReference type="SUPFAM" id="SSF53335">
    <property type="entry name" value="S-adenosyl-L-methionine-dependent methyltransferases"/>
    <property type="match status" value="1"/>
</dbReference>
<protein>
    <recommendedName>
        <fullName evidence="3">Class I SAM-dependent methyltransferase</fullName>
    </recommendedName>
</protein>
<evidence type="ECO:0008006" key="3">
    <source>
        <dbReference type="Google" id="ProtNLM"/>
    </source>
</evidence>
<reference evidence="1 2" key="1">
    <citation type="submission" date="2019-05" db="EMBL/GenBank/DDBJ databases">
        <title>Sulfitobacter sabulilitoris sp. nov., isolated from a marine sand.</title>
        <authorList>
            <person name="Yoon J.-H."/>
        </authorList>
    </citation>
    <scope>NUCLEOTIDE SEQUENCE [LARGE SCALE GENOMIC DNA]</scope>
    <source>
        <strain evidence="1 2">HSMS-29</strain>
    </source>
</reference>
<dbReference type="InterPro" id="IPR029063">
    <property type="entry name" value="SAM-dependent_MTases_sf"/>
</dbReference>
<gene>
    <name evidence="1" type="ORF">FDT80_00065</name>
</gene>
<dbReference type="EMBL" id="VANS01000001">
    <property type="protein sequence ID" value="TMM55551.1"/>
    <property type="molecule type" value="Genomic_DNA"/>
</dbReference>
<evidence type="ECO:0000313" key="2">
    <source>
        <dbReference type="Proteomes" id="UP000309550"/>
    </source>
</evidence>
<dbReference type="Proteomes" id="UP000309550">
    <property type="component" value="Unassembled WGS sequence"/>
</dbReference>